<dbReference type="PROSITE" id="PS50975">
    <property type="entry name" value="ATP_GRASP"/>
    <property type="match status" value="1"/>
</dbReference>
<evidence type="ECO:0000313" key="3">
    <source>
        <dbReference type="EMBL" id="MCK7614541.1"/>
    </source>
</evidence>
<feature type="domain" description="ATP-grasp" evidence="2">
    <location>
        <begin position="291"/>
        <end position="486"/>
    </location>
</feature>
<dbReference type="Gene3D" id="3.30.470.20">
    <property type="entry name" value="ATP-grasp fold, B domain"/>
    <property type="match status" value="1"/>
</dbReference>
<dbReference type="SUPFAM" id="SSF56059">
    <property type="entry name" value="Glutathione synthetase ATP-binding domain-like"/>
    <property type="match status" value="1"/>
</dbReference>
<dbReference type="PANTHER" id="PTHR21621:SF0">
    <property type="entry name" value="BETA-CITRYLGLUTAMATE SYNTHASE B-RELATED"/>
    <property type="match status" value="1"/>
</dbReference>
<evidence type="ECO:0000313" key="4">
    <source>
        <dbReference type="Proteomes" id="UP001431221"/>
    </source>
</evidence>
<reference evidence="3" key="1">
    <citation type="submission" date="2022-04" db="EMBL/GenBank/DDBJ databases">
        <title>Roseibium sp. CAU 1639 isolated from mud.</title>
        <authorList>
            <person name="Kim W."/>
        </authorList>
    </citation>
    <scope>NUCLEOTIDE SEQUENCE</scope>
    <source>
        <strain evidence="3">CAU 1639</strain>
    </source>
</reference>
<dbReference type="RefSeq" id="WP_248157168.1">
    <property type="nucleotide sequence ID" value="NZ_JALNMJ010000016.1"/>
</dbReference>
<dbReference type="Gene3D" id="3.40.50.20">
    <property type="match status" value="1"/>
</dbReference>
<dbReference type="InterPro" id="IPR025839">
    <property type="entry name" value="RLAN_dom"/>
</dbReference>
<evidence type="ECO:0000259" key="2">
    <source>
        <dbReference type="PROSITE" id="PS50975"/>
    </source>
</evidence>
<comment type="caution">
    <text evidence="3">The sequence shown here is derived from an EMBL/GenBank/DDBJ whole genome shotgun (WGS) entry which is preliminary data.</text>
</comment>
<protein>
    <submittedName>
        <fullName evidence="3">RimK family protein</fullName>
    </submittedName>
</protein>
<keyword evidence="1" id="KW-0067">ATP-binding</keyword>
<proteinExistence type="predicted"/>
<dbReference type="EMBL" id="JALNMJ010000016">
    <property type="protein sequence ID" value="MCK7614541.1"/>
    <property type="molecule type" value="Genomic_DNA"/>
</dbReference>
<dbReference type="PANTHER" id="PTHR21621">
    <property type="entry name" value="RIBOSOMAL PROTEIN S6 MODIFICATION PROTEIN"/>
    <property type="match status" value="1"/>
</dbReference>
<keyword evidence="1" id="KW-0547">Nucleotide-binding</keyword>
<keyword evidence="4" id="KW-1185">Reference proteome</keyword>
<organism evidence="3 4">
    <name type="scientific">Roseibium sediminicola</name>
    <dbReference type="NCBI Taxonomy" id="2933272"/>
    <lineage>
        <taxon>Bacteria</taxon>
        <taxon>Pseudomonadati</taxon>
        <taxon>Pseudomonadota</taxon>
        <taxon>Alphaproteobacteria</taxon>
        <taxon>Hyphomicrobiales</taxon>
        <taxon>Stappiaceae</taxon>
        <taxon>Roseibium</taxon>
    </lineage>
</organism>
<name>A0ABT0GYM3_9HYPH</name>
<accession>A0ABT0GYM3</accession>
<dbReference type="InterPro" id="IPR011761">
    <property type="entry name" value="ATP-grasp"/>
</dbReference>
<dbReference type="InterPro" id="IPR013651">
    <property type="entry name" value="ATP-grasp_RimK-type"/>
</dbReference>
<gene>
    <name evidence="3" type="ORF">M0H32_20425</name>
</gene>
<dbReference type="InterPro" id="IPR013815">
    <property type="entry name" value="ATP_grasp_subdomain_1"/>
</dbReference>
<evidence type="ECO:0000256" key="1">
    <source>
        <dbReference type="PROSITE-ProRule" id="PRU00409"/>
    </source>
</evidence>
<dbReference type="Gene3D" id="3.30.1490.20">
    <property type="entry name" value="ATP-grasp fold, A domain"/>
    <property type="match status" value="1"/>
</dbReference>
<dbReference type="Proteomes" id="UP001431221">
    <property type="component" value="Unassembled WGS sequence"/>
</dbReference>
<dbReference type="Pfam" id="PF14401">
    <property type="entry name" value="RLAN"/>
    <property type="match status" value="1"/>
</dbReference>
<dbReference type="Pfam" id="PF08443">
    <property type="entry name" value="RimK"/>
    <property type="match status" value="1"/>
</dbReference>
<sequence length="488" mass="54873">MSSWVILVDHLKDLSNTETPHKVMTVKDYLTHPKLFAGAKPTILNLSRSYAYQGAGYYASLLAEARQHRVVPGVETMIELSRKQLYQHALPELEDRLNRSLRKMPAEDAGAVKRMLVYLGQMDDGRLEPFARLLFDWFRAPVLEVLLEDGDWRAIKRIRVLAVNDLLPDERARFLAAIEAYTTRPWRAPKQRAVMKYALAVLSDPKEELPPTSVASLKHMARIAARHGVEVVPIGKGDLDKLAQYDALFIRETTNIDNHTYRFARRAVQEGMPVIDDPVSMIRCTNKVYLTELLASHGIATPKTVVLSSLKEAGDLEAQLGSPVVLKIPDGSFSRGVFRVAGAEAIKEKLKDLFQDSAILLAQEYCPTDFDWRIGVLDGEPLFACQYQMAKKHWQIVRHESGKKSVEGGHQTVSLAEAPPAVVEIAVRAARLIGDGFYGVDLKVIGDRIVVIEVNDNPNLEHGVEDQADKDAVWDQVIRWFVRRLETR</sequence>